<dbReference type="AlphaFoldDB" id="A0A1I1LSC2"/>
<keyword evidence="2" id="KW-0812">Transmembrane</keyword>
<proteinExistence type="predicted"/>
<dbReference type="RefSeq" id="WP_093361312.1">
    <property type="nucleotide sequence ID" value="NZ_FOLG01000008.1"/>
</dbReference>
<sequence length="107" mass="11745">MPELVRLYIRQVIVGFGLSAAFVTLLLWLNVANLWHLVTHAQGGWIALLMLWVFNGIVFAGVQFGISIMRMSQNDDDTGRGKRITFATPTVPRDGPVAVRSGDSSTS</sequence>
<keyword evidence="2" id="KW-0472">Membrane</keyword>
<gene>
    <name evidence="3" type="ORF">SAMN04488094_108119</name>
</gene>
<accession>A0A1I1LSC2</accession>
<evidence type="ECO:0000256" key="1">
    <source>
        <dbReference type="SAM" id="MobiDB-lite"/>
    </source>
</evidence>
<dbReference type="EMBL" id="FOLG01000008">
    <property type="protein sequence ID" value="SFC72350.1"/>
    <property type="molecule type" value="Genomic_DNA"/>
</dbReference>
<evidence type="ECO:0000313" key="4">
    <source>
        <dbReference type="Proteomes" id="UP000198728"/>
    </source>
</evidence>
<organism evidence="3 4">
    <name type="scientific">Tropicimonas isoalkanivorans</name>
    <dbReference type="NCBI Taxonomy" id="441112"/>
    <lineage>
        <taxon>Bacteria</taxon>
        <taxon>Pseudomonadati</taxon>
        <taxon>Pseudomonadota</taxon>
        <taxon>Alphaproteobacteria</taxon>
        <taxon>Rhodobacterales</taxon>
        <taxon>Roseobacteraceae</taxon>
        <taxon>Tropicimonas</taxon>
    </lineage>
</organism>
<evidence type="ECO:0000313" key="3">
    <source>
        <dbReference type="EMBL" id="SFC72350.1"/>
    </source>
</evidence>
<dbReference type="OrthoDB" id="8115457at2"/>
<feature type="region of interest" description="Disordered" evidence="1">
    <location>
        <begin position="74"/>
        <end position="107"/>
    </location>
</feature>
<reference evidence="3 4" key="1">
    <citation type="submission" date="2016-10" db="EMBL/GenBank/DDBJ databases">
        <authorList>
            <person name="de Groot N.N."/>
        </authorList>
    </citation>
    <scope>NUCLEOTIDE SEQUENCE [LARGE SCALE GENOMIC DNA]</scope>
    <source>
        <strain evidence="3 4">DSM 19548</strain>
    </source>
</reference>
<name>A0A1I1LSC2_9RHOB</name>
<protein>
    <submittedName>
        <fullName evidence="3">Uncharacterized protein</fullName>
    </submittedName>
</protein>
<evidence type="ECO:0000256" key="2">
    <source>
        <dbReference type="SAM" id="Phobius"/>
    </source>
</evidence>
<feature type="transmembrane region" description="Helical" evidence="2">
    <location>
        <begin position="43"/>
        <end position="62"/>
    </location>
</feature>
<keyword evidence="4" id="KW-1185">Reference proteome</keyword>
<dbReference type="Proteomes" id="UP000198728">
    <property type="component" value="Unassembled WGS sequence"/>
</dbReference>
<dbReference type="STRING" id="441112.SAMN04488094_108119"/>
<feature type="transmembrane region" description="Helical" evidence="2">
    <location>
        <begin position="12"/>
        <end position="31"/>
    </location>
</feature>
<keyword evidence="2" id="KW-1133">Transmembrane helix</keyword>